<dbReference type="RefSeq" id="WP_179716794.1">
    <property type="nucleotide sequence ID" value="NZ_JACBZT010000001.1"/>
</dbReference>
<keyword evidence="2" id="KW-0812">Transmembrane</keyword>
<accession>A0A853CI83</accession>
<feature type="chain" id="PRO_5032478913" description="MYXO-CTERM domain-containing protein" evidence="3">
    <location>
        <begin position="32"/>
        <end position="270"/>
    </location>
</feature>
<keyword evidence="2" id="KW-1133">Transmembrane helix</keyword>
<comment type="caution">
    <text evidence="4">The sequence shown here is derived from an EMBL/GenBank/DDBJ whole genome shotgun (WGS) entry which is preliminary data.</text>
</comment>
<proteinExistence type="predicted"/>
<protein>
    <recommendedName>
        <fullName evidence="6">MYXO-CTERM domain-containing protein</fullName>
    </recommendedName>
</protein>
<feature type="region of interest" description="Disordered" evidence="1">
    <location>
        <begin position="181"/>
        <end position="239"/>
    </location>
</feature>
<sequence length="270" mass="26424">MSGRLFGKPLRLLAPAVLLGAVVLVPGVAAADDSDPVGTATTQLQDAASQLGGSGTGTPSAPTLPDNPIVPQQGGTDPVTGGGGTPALPGPPDDSALRDAFIKALAPLGISADCVNGVFDGFQNVLTALQNSDPQQLPDLLNQLVGALQSGDPSAVSDDLQNNDVGQALQGLATTLQEKCMPAPPTGEGAHSTPPPASAPPVAPAAQPPAPPAPAPVAQPVSYPGYAPTGGTPDESSSPVPLAVLAGVVLASGIGAAGYRMSTRAARSRG</sequence>
<feature type="compositionally biased region" description="Pro residues" evidence="1">
    <location>
        <begin position="193"/>
        <end position="217"/>
    </location>
</feature>
<dbReference type="Proteomes" id="UP000541969">
    <property type="component" value="Unassembled WGS sequence"/>
</dbReference>
<evidence type="ECO:0000313" key="5">
    <source>
        <dbReference type="Proteomes" id="UP000541969"/>
    </source>
</evidence>
<gene>
    <name evidence="4" type="ORF">GGQ55_002266</name>
</gene>
<feature type="region of interest" description="Disordered" evidence="1">
    <location>
        <begin position="49"/>
        <end position="95"/>
    </location>
</feature>
<reference evidence="4 5" key="1">
    <citation type="submission" date="2020-07" db="EMBL/GenBank/DDBJ databases">
        <title>Sequencing the genomes of 1000 actinobacteria strains.</title>
        <authorList>
            <person name="Klenk H.-P."/>
        </authorList>
    </citation>
    <scope>NUCLEOTIDE SEQUENCE [LARGE SCALE GENOMIC DNA]</scope>
    <source>
        <strain evidence="4 5">DSM 104001</strain>
    </source>
</reference>
<name>A0A853CI83_9ACTN</name>
<evidence type="ECO:0000256" key="2">
    <source>
        <dbReference type="SAM" id="Phobius"/>
    </source>
</evidence>
<feature type="signal peptide" evidence="3">
    <location>
        <begin position="1"/>
        <end position="31"/>
    </location>
</feature>
<keyword evidence="3" id="KW-0732">Signal</keyword>
<feature type="transmembrane region" description="Helical" evidence="2">
    <location>
        <begin position="240"/>
        <end position="259"/>
    </location>
</feature>
<dbReference type="EMBL" id="JACBZT010000001">
    <property type="protein sequence ID" value="NYJ05988.1"/>
    <property type="molecule type" value="Genomic_DNA"/>
</dbReference>
<evidence type="ECO:0000313" key="4">
    <source>
        <dbReference type="EMBL" id="NYJ05988.1"/>
    </source>
</evidence>
<evidence type="ECO:0000256" key="3">
    <source>
        <dbReference type="SAM" id="SignalP"/>
    </source>
</evidence>
<evidence type="ECO:0008006" key="6">
    <source>
        <dbReference type="Google" id="ProtNLM"/>
    </source>
</evidence>
<organism evidence="4 5">
    <name type="scientific">Petropleomorpha daqingensis</name>
    <dbReference type="NCBI Taxonomy" id="2026353"/>
    <lineage>
        <taxon>Bacteria</taxon>
        <taxon>Bacillati</taxon>
        <taxon>Actinomycetota</taxon>
        <taxon>Actinomycetes</taxon>
        <taxon>Geodermatophilales</taxon>
        <taxon>Geodermatophilaceae</taxon>
        <taxon>Petropleomorpha</taxon>
    </lineage>
</organism>
<keyword evidence="2" id="KW-0472">Membrane</keyword>
<dbReference type="AlphaFoldDB" id="A0A853CI83"/>
<keyword evidence="5" id="KW-1185">Reference proteome</keyword>
<evidence type="ECO:0000256" key="1">
    <source>
        <dbReference type="SAM" id="MobiDB-lite"/>
    </source>
</evidence>